<reference evidence="2" key="1">
    <citation type="journal article" date="2021" name="Nat. Commun.">
        <title>Genetic determinants of endophytism in the Arabidopsis root mycobiome.</title>
        <authorList>
            <person name="Mesny F."/>
            <person name="Miyauchi S."/>
            <person name="Thiergart T."/>
            <person name="Pickel B."/>
            <person name="Atanasova L."/>
            <person name="Karlsson M."/>
            <person name="Huettel B."/>
            <person name="Barry K.W."/>
            <person name="Haridas S."/>
            <person name="Chen C."/>
            <person name="Bauer D."/>
            <person name="Andreopoulos W."/>
            <person name="Pangilinan J."/>
            <person name="LaButti K."/>
            <person name="Riley R."/>
            <person name="Lipzen A."/>
            <person name="Clum A."/>
            <person name="Drula E."/>
            <person name="Henrissat B."/>
            <person name="Kohler A."/>
            <person name="Grigoriev I.V."/>
            <person name="Martin F.M."/>
            <person name="Hacquard S."/>
        </authorList>
    </citation>
    <scope>NUCLEOTIDE SEQUENCE</scope>
    <source>
        <strain evidence="2">MPI-CAGE-CH-0235</strain>
    </source>
</reference>
<feature type="region of interest" description="Disordered" evidence="1">
    <location>
        <begin position="1"/>
        <end position="26"/>
    </location>
</feature>
<dbReference type="AlphaFoldDB" id="A0A8K0T369"/>
<comment type="caution">
    <text evidence="2">The sequence shown here is derived from an EMBL/GenBank/DDBJ whole genome shotgun (WGS) entry which is preliminary data.</text>
</comment>
<dbReference type="Proteomes" id="UP000813444">
    <property type="component" value="Unassembled WGS sequence"/>
</dbReference>
<name>A0A8K0T369_9HYPO</name>
<evidence type="ECO:0000313" key="2">
    <source>
        <dbReference type="EMBL" id="KAH7329043.1"/>
    </source>
</evidence>
<evidence type="ECO:0000256" key="1">
    <source>
        <dbReference type="SAM" id="MobiDB-lite"/>
    </source>
</evidence>
<protein>
    <submittedName>
        <fullName evidence="2">Uncharacterized protein</fullName>
    </submittedName>
</protein>
<accession>A0A8K0T369</accession>
<keyword evidence="3" id="KW-1185">Reference proteome</keyword>
<dbReference type="EMBL" id="JAGPNK010000001">
    <property type="protein sequence ID" value="KAH7329043.1"/>
    <property type="molecule type" value="Genomic_DNA"/>
</dbReference>
<organism evidence="2 3">
    <name type="scientific">Stachybotrys elegans</name>
    <dbReference type="NCBI Taxonomy" id="80388"/>
    <lineage>
        <taxon>Eukaryota</taxon>
        <taxon>Fungi</taxon>
        <taxon>Dikarya</taxon>
        <taxon>Ascomycota</taxon>
        <taxon>Pezizomycotina</taxon>
        <taxon>Sordariomycetes</taxon>
        <taxon>Hypocreomycetidae</taxon>
        <taxon>Hypocreales</taxon>
        <taxon>Stachybotryaceae</taxon>
        <taxon>Stachybotrys</taxon>
    </lineage>
</organism>
<feature type="region of interest" description="Disordered" evidence="1">
    <location>
        <begin position="92"/>
        <end position="148"/>
    </location>
</feature>
<sequence>MHADPSKKETRGTKHKEANRNVTGSATPPSFASRFWDILSAVAPCLISSQSWPAPARGTTNLKWSSLTCNPWCWCWCWCWCYGPLPATQPIELAKPAPAPQDNPRHAKRKLVLLKSPSKPRPTRAASTPNSPAVLSYMPASRRSPHVL</sequence>
<gene>
    <name evidence="2" type="ORF">B0I35DRAFT_34709</name>
</gene>
<feature type="compositionally biased region" description="Basic and acidic residues" evidence="1">
    <location>
        <begin position="1"/>
        <end position="19"/>
    </location>
</feature>
<proteinExistence type="predicted"/>
<evidence type="ECO:0000313" key="3">
    <source>
        <dbReference type="Proteomes" id="UP000813444"/>
    </source>
</evidence>